<dbReference type="GO" id="GO:0071913">
    <property type="term" value="F:citrate secondary active transmembrane transporter activity"/>
    <property type="evidence" value="ECO:0007669"/>
    <property type="project" value="TreeGrafter"/>
</dbReference>
<dbReference type="PANTHER" id="PTHR45788:SF5">
    <property type="entry name" value="AFR253WP"/>
    <property type="match status" value="1"/>
</dbReference>
<evidence type="ECO:0000256" key="8">
    <source>
        <dbReference type="ARBA" id="ARBA00023136"/>
    </source>
</evidence>
<feature type="repeat" description="Solcar" evidence="9">
    <location>
        <begin position="252"/>
        <end position="338"/>
    </location>
</feature>
<dbReference type="Gene3D" id="1.50.40.10">
    <property type="entry name" value="Mitochondrial carrier domain"/>
    <property type="match status" value="1"/>
</dbReference>
<evidence type="ECO:0000313" key="12">
    <source>
        <dbReference type="Proteomes" id="UP000182444"/>
    </source>
</evidence>
<dbReference type="PANTHER" id="PTHR45788">
    <property type="entry name" value="SUCCINATE/FUMARATE MITOCHONDRIAL TRANSPORTER-RELATED"/>
    <property type="match status" value="1"/>
</dbReference>
<feature type="repeat" description="Solcar" evidence="9">
    <location>
        <begin position="96"/>
        <end position="240"/>
    </location>
</feature>
<dbReference type="RefSeq" id="XP_068139553.1">
    <property type="nucleotide sequence ID" value="XM_068283452.1"/>
</dbReference>
<keyword evidence="7" id="KW-0496">Mitochondrion</keyword>
<dbReference type="GeneID" id="2908939"/>
<feature type="repeat" description="Solcar" evidence="9">
    <location>
        <begin position="9"/>
        <end position="88"/>
    </location>
</feature>
<dbReference type="eggNOG" id="KOG0756">
    <property type="taxonomic scope" value="Eukaryota"/>
</dbReference>
<evidence type="ECO:0000256" key="1">
    <source>
        <dbReference type="ARBA" id="ARBA00004225"/>
    </source>
</evidence>
<accession>A0A1H6PNY1</accession>
<dbReference type="VEuPathDB" id="FungiDB:YALI1_F27834g"/>
<keyword evidence="8 9" id="KW-0472">Membrane</keyword>
<dbReference type="Pfam" id="PF00153">
    <property type="entry name" value="Mito_carr"/>
    <property type="match status" value="3"/>
</dbReference>
<evidence type="ECO:0000256" key="4">
    <source>
        <dbReference type="ARBA" id="ARBA00022692"/>
    </source>
</evidence>
<reference evidence="11 12" key="1">
    <citation type="journal article" date="2016" name="PLoS ONE">
        <title>Sequence Assembly of Yarrowia lipolytica Strain W29/CLIB89 Shows Transposable Element Diversity.</title>
        <authorList>
            <person name="Magnan C."/>
            <person name="Yu J."/>
            <person name="Chang I."/>
            <person name="Jahn E."/>
            <person name="Kanomata Y."/>
            <person name="Wu J."/>
            <person name="Zeller M."/>
            <person name="Oakes M."/>
            <person name="Baldi P."/>
            <person name="Sandmeyer S."/>
        </authorList>
    </citation>
    <scope>NUCLEOTIDE SEQUENCE [LARGE SCALE GENOMIC DNA]</scope>
    <source>
        <strain evidence="12">CLIB89(W29)</strain>
    </source>
</reference>
<dbReference type="PROSITE" id="PS50920">
    <property type="entry name" value="SOLCAR"/>
    <property type="match status" value="3"/>
</dbReference>
<dbReference type="Proteomes" id="UP000182444">
    <property type="component" value="Chromosome 1F"/>
</dbReference>
<comment type="subcellular location">
    <subcellularLocation>
        <location evidence="1">Mitochondrion membrane</location>
        <topology evidence="1">Multi-pass membrane protein</topology>
    </subcellularLocation>
</comment>
<sequence length="353" mass="38074">MSRPLNNEDSLLTATLAGVTAGLVQSSLTYPFEFMKTSLQLRRNLPGAAAWVPPDFGKVYFTGLSAVAIGAATKAVVRVSTFTAFSKFMADEDNRTTAPRVVTAGLLTGITESFIVVPFESIKTTMINRVQVAAGKPVAVPPTEIKLPEKPETAAKGPVETAPVTIKDKKRVARPTGTIKPPTVHYGQIDTSVSGLLGNIKEMYKDRGIRAFVQGFFPTVTRQAANSAVRFTTYSALKHWLTNPEDSEYGRLSAVWGFGLGLLSSGAMVLATQPIDVVKTRLQSIHGIKEYRSSLQCAYKIFVEEGVMTFWAGTLPRFCKAGLSGAIIFGTYESVSNVLNAASQKKPFPPGEE</sequence>
<organism evidence="11 12">
    <name type="scientific">Yarrowia lipolytica</name>
    <name type="common">Candida lipolytica</name>
    <dbReference type="NCBI Taxonomy" id="4952"/>
    <lineage>
        <taxon>Eukaryota</taxon>
        <taxon>Fungi</taxon>
        <taxon>Dikarya</taxon>
        <taxon>Ascomycota</taxon>
        <taxon>Saccharomycotina</taxon>
        <taxon>Dipodascomycetes</taxon>
        <taxon>Dipodascales</taxon>
        <taxon>Dipodascales incertae sedis</taxon>
        <taxon>Yarrowia</taxon>
    </lineage>
</organism>
<name>A0A1H6PNY1_YARLL</name>
<keyword evidence="3 10" id="KW-0813">Transport</keyword>
<evidence type="ECO:0000256" key="5">
    <source>
        <dbReference type="ARBA" id="ARBA00022737"/>
    </source>
</evidence>
<evidence type="ECO:0000256" key="3">
    <source>
        <dbReference type="ARBA" id="ARBA00022448"/>
    </source>
</evidence>
<gene>
    <name evidence="11" type="ORF">YALI1_F27834g</name>
</gene>
<evidence type="ECO:0000256" key="7">
    <source>
        <dbReference type="ARBA" id="ARBA00023128"/>
    </source>
</evidence>
<dbReference type="AlphaFoldDB" id="A0A1H6PNY1"/>
<dbReference type="EMBL" id="CP017558">
    <property type="protein sequence ID" value="AOW07495.1"/>
    <property type="molecule type" value="Genomic_DNA"/>
</dbReference>
<keyword evidence="4 9" id="KW-0812">Transmembrane</keyword>
<dbReference type="GO" id="GO:0031966">
    <property type="term" value="C:mitochondrial membrane"/>
    <property type="evidence" value="ECO:0007669"/>
    <property type="project" value="UniProtKB-SubCell"/>
</dbReference>
<evidence type="ECO:0008006" key="13">
    <source>
        <dbReference type="Google" id="ProtNLM"/>
    </source>
</evidence>
<dbReference type="InterPro" id="IPR049563">
    <property type="entry name" value="TXTP-like"/>
</dbReference>
<evidence type="ECO:0000256" key="6">
    <source>
        <dbReference type="ARBA" id="ARBA00022989"/>
    </source>
</evidence>
<protein>
    <recommendedName>
        <fullName evidence="13">Mitochondrial carrier domain-containing protein</fullName>
    </recommendedName>
</protein>
<keyword evidence="6" id="KW-1133">Transmembrane helix</keyword>
<keyword evidence="5" id="KW-0677">Repeat</keyword>
<dbReference type="InterPro" id="IPR018108">
    <property type="entry name" value="MCP_transmembrane"/>
</dbReference>
<dbReference type="InterPro" id="IPR023395">
    <property type="entry name" value="MCP_dom_sf"/>
</dbReference>
<evidence type="ECO:0000256" key="10">
    <source>
        <dbReference type="RuleBase" id="RU000488"/>
    </source>
</evidence>
<proteinExistence type="inferred from homology"/>
<evidence type="ECO:0000256" key="9">
    <source>
        <dbReference type="PROSITE-ProRule" id="PRU00282"/>
    </source>
</evidence>
<evidence type="ECO:0000313" key="11">
    <source>
        <dbReference type="EMBL" id="AOW07495.1"/>
    </source>
</evidence>
<comment type="similarity">
    <text evidence="2 10">Belongs to the mitochondrial carrier (TC 2.A.29) family.</text>
</comment>
<dbReference type="SUPFAM" id="SSF103506">
    <property type="entry name" value="Mitochondrial carrier"/>
    <property type="match status" value="1"/>
</dbReference>
<dbReference type="VEuPathDB" id="FungiDB:YALI0_F20966g"/>
<dbReference type="GO" id="GO:0006843">
    <property type="term" value="P:mitochondrial citrate transmembrane transport"/>
    <property type="evidence" value="ECO:0007669"/>
    <property type="project" value="TreeGrafter"/>
</dbReference>
<evidence type="ECO:0000256" key="2">
    <source>
        <dbReference type="ARBA" id="ARBA00006375"/>
    </source>
</evidence>